<accession>A0AA37JQJ1</accession>
<reference evidence="1" key="1">
    <citation type="submission" date="2022-01" db="EMBL/GenBank/DDBJ databases">
        <title>Novel bile acid biosynthetic pathways are enriched in the microbiome of centenarians.</title>
        <authorList>
            <person name="Sato Y."/>
            <person name="Atarashi K."/>
            <person name="Plichta R.D."/>
            <person name="Arai Y."/>
            <person name="Sasajima S."/>
            <person name="Kearney M.S."/>
            <person name="Suda W."/>
            <person name="Takeshita K."/>
            <person name="Sasaki T."/>
            <person name="Okamoto S."/>
            <person name="Skelly N.A."/>
            <person name="Okamura Y."/>
            <person name="Vlamakis H."/>
            <person name="Li Y."/>
            <person name="Tanoue T."/>
            <person name="Takei H."/>
            <person name="Nittono H."/>
            <person name="Narushima S."/>
            <person name="Irie J."/>
            <person name="Itoh H."/>
            <person name="Moriya K."/>
            <person name="Sugiura Y."/>
            <person name="Suematsu M."/>
            <person name="Moritoki N."/>
            <person name="Shibata S."/>
            <person name="Littman R.D."/>
            <person name="Fischbach A.M."/>
            <person name="Uwamino Y."/>
            <person name="Inoue T."/>
            <person name="Honda A."/>
            <person name="Hattori M."/>
            <person name="Murai T."/>
            <person name="Xavier J.R."/>
            <person name="Hirose N."/>
            <person name="Honda K."/>
        </authorList>
    </citation>
    <scope>NUCLEOTIDE SEQUENCE</scope>
    <source>
        <strain evidence="1">CE91-St12</strain>
    </source>
</reference>
<evidence type="ECO:0000313" key="2">
    <source>
        <dbReference type="Proteomes" id="UP001055048"/>
    </source>
</evidence>
<dbReference type="EMBL" id="BQNL01000001">
    <property type="protein sequence ID" value="GKH12477.1"/>
    <property type="molecule type" value="Genomic_DNA"/>
</dbReference>
<dbReference type="AlphaFoldDB" id="A0AA37JQJ1"/>
<proteinExistence type="predicted"/>
<gene>
    <name evidence="1" type="ORF">CE91St12_06870</name>
</gene>
<sequence length="211" mass="24603">MMSAKIPEFYMVKKGRRYAVPNWCDVEYKCIGDPKEVRSLHKVLKYMDKRKTTIIENGFGKWWLGNLVERLDGDWTTFNCRGEITGYRLDGNMLTINHYTAWCEQSGLRENIERAFPFVKVYYRDCEPANCVCSTNDTTGMYFPEPYCLASFDNQPEFFMTIGEAARYVSGIVRKRVPSKMKAIHNALNGYMRLPGNQDMSYSFHEVRIVT</sequence>
<dbReference type="Proteomes" id="UP001055048">
    <property type="component" value="Unassembled WGS sequence"/>
</dbReference>
<name>A0AA37JQJ1_BACUN</name>
<organism evidence="1 2">
    <name type="scientific">Bacteroides uniformis</name>
    <dbReference type="NCBI Taxonomy" id="820"/>
    <lineage>
        <taxon>Bacteria</taxon>
        <taxon>Pseudomonadati</taxon>
        <taxon>Bacteroidota</taxon>
        <taxon>Bacteroidia</taxon>
        <taxon>Bacteroidales</taxon>
        <taxon>Bacteroidaceae</taxon>
        <taxon>Bacteroides</taxon>
    </lineage>
</organism>
<protein>
    <submittedName>
        <fullName evidence="1">Uncharacterized protein</fullName>
    </submittedName>
</protein>
<comment type="caution">
    <text evidence="1">The sequence shown here is derived from an EMBL/GenBank/DDBJ whole genome shotgun (WGS) entry which is preliminary data.</text>
</comment>
<evidence type="ECO:0000313" key="1">
    <source>
        <dbReference type="EMBL" id="GKH12477.1"/>
    </source>
</evidence>
<dbReference type="RefSeq" id="WP_244074094.1">
    <property type="nucleotide sequence ID" value="NZ_BQNL01000001.1"/>
</dbReference>